<proteinExistence type="inferred from homology"/>
<dbReference type="EMBL" id="LR593886">
    <property type="protein sequence ID" value="VTR93156.1"/>
    <property type="molecule type" value="Genomic_DNA"/>
</dbReference>
<sequence>MPIDPRLTRLDENRVRVNNPHNVDTTLFANEQVPVESAAVTELIELLALQENVQQVAEAAPDSFDQAPEIVRVAVTPDFHKARGIPVGTVLATRGFVVPQAIGSDINCGMRLHTTTLKSDDISANLDGLETAFRHLYFEGGRNIPMTRSQRHAMFTGGLEAVLDATANLHEGLWPLVRELGAEDQLDRIERRGSLPAGRVFGLSDFMGTDDRLSRDGQIGSIGGGNHFVEIQRVEKVLDGTVAHAWGLKPGTVTIMIHTGSVGVGHLCGGHYRDVVRKIHPEKLKHPANGVFVLPEGARHREHAETFWDALHNAANFAYANRMFLAVMAVAGMREVFGDRVGCDLVYDAPHNFVWKDEVDGEEVVLHRKGATPARGFEAMAGTPFAHYGEPVLVPGSMGASSFVLVGQGNAESMASASHGAGRTLSRGEAMRGFDEEFRKFMEEFRVVTPTDLRRADVRQRPDILGKKLEEIKQEAPFAYKGIGPVVNTLTGAGIARPVVELTPLMTIKG</sequence>
<feature type="binding site" evidence="10">
    <location>
        <position position="258"/>
    </location>
    <ligand>
        <name>Mn(2+)</name>
        <dbReference type="ChEBI" id="CHEBI:29035"/>
        <label>2</label>
    </ligand>
</feature>
<keyword evidence="2 10" id="KW-0479">Metal-binding</keyword>
<dbReference type="PANTHER" id="PTHR11118:SF1">
    <property type="entry name" value="RNA-SPLICING LIGASE RTCB HOMOLOG"/>
    <property type="match status" value="1"/>
</dbReference>
<keyword evidence="4" id="KW-0692">RNA repair</keyword>
<keyword evidence="5 9" id="KW-0342">GTP-binding</keyword>
<evidence type="ECO:0000256" key="2">
    <source>
        <dbReference type="ARBA" id="ARBA00022723"/>
    </source>
</evidence>
<feature type="binding site" evidence="9">
    <location>
        <begin position="395"/>
        <end position="398"/>
    </location>
    <ligand>
        <name>GMP</name>
        <dbReference type="ChEBI" id="CHEBI:58115"/>
    </ligand>
</feature>
<accession>A0A6P2CXP8</accession>
<comment type="cofactor">
    <cofactor evidence="10 11">
        <name>Mn(2+)</name>
        <dbReference type="ChEBI" id="CHEBI:29035"/>
    </cofactor>
    <text evidence="10 11">Binds 2 manganese ions per subunit.</text>
</comment>
<evidence type="ECO:0000256" key="4">
    <source>
        <dbReference type="ARBA" id="ARBA00022800"/>
    </source>
</evidence>
<evidence type="ECO:0000256" key="5">
    <source>
        <dbReference type="ARBA" id="ARBA00023134"/>
    </source>
</evidence>
<feature type="binding site" evidence="9">
    <location>
        <position position="509"/>
    </location>
    <ligand>
        <name>GMP</name>
        <dbReference type="ChEBI" id="CHEBI:58115"/>
    </ligand>
</feature>
<evidence type="ECO:0000256" key="6">
    <source>
        <dbReference type="ARBA" id="ARBA00023211"/>
    </source>
</evidence>
<feature type="binding site" evidence="9">
    <location>
        <begin position="226"/>
        <end position="230"/>
    </location>
    <ligand>
        <name>GMP</name>
        <dbReference type="ChEBI" id="CHEBI:58115"/>
    </ligand>
</feature>
<comment type="catalytic activity">
    <reaction evidence="7">
        <text>a 3'-end 3'-phospho-ribonucleotide-RNA + a 5'-end dephospho-ribonucleoside-RNA + GTP = a ribonucleotidyl-ribonucleotide-RNA + GMP + diphosphate</text>
        <dbReference type="Rhea" id="RHEA:68076"/>
        <dbReference type="Rhea" id="RHEA-COMP:10463"/>
        <dbReference type="Rhea" id="RHEA-COMP:13936"/>
        <dbReference type="Rhea" id="RHEA-COMP:17355"/>
        <dbReference type="ChEBI" id="CHEBI:33019"/>
        <dbReference type="ChEBI" id="CHEBI:37565"/>
        <dbReference type="ChEBI" id="CHEBI:58115"/>
        <dbReference type="ChEBI" id="CHEBI:83062"/>
        <dbReference type="ChEBI" id="CHEBI:138284"/>
        <dbReference type="ChEBI" id="CHEBI:173118"/>
        <dbReference type="EC" id="6.5.1.8"/>
    </reaction>
</comment>
<dbReference type="InterPro" id="IPR001233">
    <property type="entry name" value="RtcB"/>
</dbReference>
<keyword evidence="13" id="KW-1185">Reference proteome</keyword>
<name>A0A6P2CXP8_9BACT</name>
<evidence type="ECO:0000256" key="7">
    <source>
        <dbReference type="ARBA" id="ARBA00047746"/>
    </source>
</evidence>
<feature type="binding site" evidence="9">
    <location>
        <position position="402"/>
    </location>
    <ligand>
        <name>GMP</name>
        <dbReference type="ChEBI" id="CHEBI:58115"/>
    </ligand>
</feature>
<feature type="binding site" evidence="10">
    <location>
        <position position="105"/>
    </location>
    <ligand>
        <name>Mn(2+)</name>
        <dbReference type="ChEBI" id="CHEBI:29035"/>
        <label>1</label>
    </ligand>
</feature>
<feature type="binding site" evidence="10">
    <location>
        <position position="227"/>
    </location>
    <ligand>
        <name>Mn(2+)</name>
        <dbReference type="ChEBI" id="CHEBI:29035"/>
        <label>1</label>
    </ligand>
</feature>
<dbReference type="InterPro" id="IPR036025">
    <property type="entry name" value="RtcB-like_sf"/>
</dbReference>
<dbReference type="GO" id="GO:0003972">
    <property type="term" value="F:RNA ligase (ATP) activity"/>
    <property type="evidence" value="ECO:0007669"/>
    <property type="project" value="TreeGrafter"/>
</dbReference>
<dbReference type="GO" id="GO:0006396">
    <property type="term" value="P:RNA processing"/>
    <property type="evidence" value="ECO:0007669"/>
    <property type="project" value="InterPro"/>
</dbReference>
<evidence type="ECO:0000256" key="1">
    <source>
        <dbReference type="ARBA" id="ARBA00022598"/>
    </source>
</evidence>
<dbReference type="GO" id="GO:0170057">
    <property type="term" value="F:RNA ligase (GTP) activity"/>
    <property type="evidence" value="ECO:0007669"/>
    <property type="project" value="UniProtKB-EC"/>
</dbReference>
<feature type="binding site" evidence="9">
    <location>
        <begin position="419"/>
        <end position="422"/>
    </location>
    <ligand>
        <name>GMP</name>
        <dbReference type="ChEBI" id="CHEBI:58115"/>
    </ligand>
</feature>
<dbReference type="GO" id="GO:0042245">
    <property type="term" value="P:RNA repair"/>
    <property type="evidence" value="ECO:0007669"/>
    <property type="project" value="UniProtKB-KW"/>
</dbReference>
<evidence type="ECO:0000256" key="9">
    <source>
        <dbReference type="PIRSR" id="PIRSR601233-2"/>
    </source>
</evidence>
<organism evidence="12 13">
    <name type="scientific">Gemmata massiliana</name>
    <dbReference type="NCBI Taxonomy" id="1210884"/>
    <lineage>
        <taxon>Bacteria</taxon>
        <taxon>Pseudomonadati</taxon>
        <taxon>Planctomycetota</taxon>
        <taxon>Planctomycetia</taxon>
        <taxon>Gemmatales</taxon>
        <taxon>Gemmataceae</taxon>
        <taxon>Gemmata</taxon>
    </lineage>
</organism>
<evidence type="ECO:0000313" key="12">
    <source>
        <dbReference type="EMBL" id="VTR93156.1"/>
    </source>
</evidence>
<evidence type="ECO:0000256" key="8">
    <source>
        <dbReference type="PIRSR" id="PIRSR601233-1"/>
    </source>
</evidence>
<feature type="binding site" evidence="9">
    <location>
        <begin position="351"/>
        <end position="352"/>
    </location>
    <ligand>
        <name>GMP</name>
        <dbReference type="ChEBI" id="CHEBI:58115"/>
    </ligand>
</feature>
<evidence type="ECO:0000256" key="3">
    <source>
        <dbReference type="ARBA" id="ARBA00022741"/>
    </source>
</evidence>
<evidence type="ECO:0000256" key="10">
    <source>
        <dbReference type="PIRSR" id="PIRSR601233-3"/>
    </source>
</evidence>
<dbReference type="GO" id="GO:0005525">
    <property type="term" value="F:GTP binding"/>
    <property type="evidence" value="ECO:0007669"/>
    <property type="project" value="UniProtKB-KW"/>
</dbReference>
<gene>
    <name evidence="11" type="primary">rtcB</name>
    <name evidence="12" type="ORF">SOIL9_45580</name>
</gene>
<reference evidence="12 13" key="1">
    <citation type="submission" date="2019-05" db="EMBL/GenBank/DDBJ databases">
        <authorList>
            <consortium name="Science for Life Laboratories"/>
        </authorList>
    </citation>
    <scope>NUCLEOTIDE SEQUENCE [LARGE SCALE GENOMIC DNA]</scope>
    <source>
        <strain evidence="12">Soil9</strain>
    </source>
</reference>
<evidence type="ECO:0000313" key="13">
    <source>
        <dbReference type="Proteomes" id="UP000464178"/>
    </source>
</evidence>
<dbReference type="SUPFAM" id="SSF103365">
    <property type="entry name" value="Hypothetical protein PH1602"/>
    <property type="match status" value="1"/>
</dbReference>
<dbReference type="RefSeq" id="WP_232069611.1">
    <property type="nucleotide sequence ID" value="NZ_LR593886.1"/>
</dbReference>
<keyword evidence="6 10" id="KW-0464">Manganese</keyword>
<dbReference type="PANTHER" id="PTHR11118">
    <property type="entry name" value="RNA-SPLICING LIGASE RTCB HOMOLOG"/>
    <property type="match status" value="1"/>
</dbReference>
<feature type="binding site" evidence="10">
    <location>
        <position position="351"/>
    </location>
    <ligand>
        <name>Mn(2+)</name>
        <dbReference type="ChEBI" id="CHEBI:29035"/>
        <label>2</label>
    </ligand>
</feature>
<keyword evidence="1 11" id="KW-0436">Ligase</keyword>
<comment type="subunit">
    <text evidence="11">Monomer.</text>
</comment>
<protein>
    <recommendedName>
        <fullName evidence="11">tRNA-splicing ligase RtcB</fullName>
        <ecNumber evidence="11">6.5.1.-</ecNumber>
    </recommendedName>
</protein>
<dbReference type="KEGG" id="gms:SOIL9_45580"/>
<dbReference type="AlphaFoldDB" id="A0A6P2CXP8"/>
<dbReference type="GO" id="GO:0046872">
    <property type="term" value="F:metal ion binding"/>
    <property type="evidence" value="ECO:0007669"/>
    <property type="project" value="UniProtKB-UniRule"/>
</dbReference>
<evidence type="ECO:0000256" key="11">
    <source>
        <dbReference type="RuleBase" id="RU371113"/>
    </source>
</evidence>
<dbReference type="Pfam" id="PF01139">
    <property type="entry name" value="RtcB"/>
    <property type="match status" value="1"/>
</dbReference>
<comment type="similarity">
    <text evidence="11">Belongs to the RtcB family.</text>
</comment>
<dbReference type="Proteomes" id="UP000464178">
    <property type="component" value="Chromosome"/>
</dbReference>
<dbReference type="Gene3D" id="3.90.1860.10">
    <property type="entry name" value="tRNA-splicing ligase RtcB"/>
    <property type="match status" value="1"/>
</dbReference>
<keyword evidence="3 9" id="KW-0547">Nucleotide-binding</keyword>
<feature type="active site" description="GMP-histidine intermediate" evidence="8">
    <location>
        <position position="419"/>
    </location>
</feature>
<dbReference type="EC" id="6.5.1.-" evidence="11"/>